<keyword evidence="3" id="KW-1185">Reference proteome</keyword>
<sequence>MWKYTAILVGYSNTSALQNGRIVDIHMKQVSVWQMNLFLHGSRKRVSKQNDSKSQKSGTFSDFL</sequence>
<proteinExistence type="predicted"/>
<evidence type="ECO:0000313" key="3">
    <source>
        <dbReference type="Proteomes" id="UP001218246"/>
    </source>
</evidence>
<accession>A0ABT6H7A2</accession>
<reference evidence="2 3" key="1">
    <citation type="submission" date="2023-04" db="EMBL/GenBank/DDBJ databases">
        <title>Ectobacillus antri isolated from activated sludge.</title>
        <authorList>
            <person name="Yan P."/>
            <person name="Liu X."/>
        </authorList>
    </citation>
    <scope>NUCLEOTIDE SEQUENCE [LARGE SCALE GENOMIC DNA]</scope>
    <source>
        <strain evidence="2 3">C18H</strain>
    </source>
</reference>
<gene>
    <name evidence="2" type="ORF">P6P90_11425</name>
</gene>
<protein>
    <submittedName>
        <fullName evidence="2">Uncharacterized protein</fullName>
    </submittedName>
</protein>
<feature type="region of interest" description="Disordered" evidence="1">
    <location>
        <begin position="43"/>
        <end position="64"/>
    </location>
</feature>
<dbReference type="EMBL" id="JARULN010000010">
    <property type="protein sequence ID" value="MDG5754579.1"/>
    <property type="molecule type" value="Genomic_DNA"/>
</dbReference>
<evidence type="ECO:0000313" key="2">
    <source>
        <dbReference type="EMBL" id="MDG5754579.1"/>
    </source>
</evidence>
<dbReference type="Proteomes" id="UP001218246">
    <property type="component" value="Unassembled WGS sequence"/>
</dbReference>
<comment type="caution">
    <text evidence="2">The sequence shown here is derived from an EMBL/GenBank/DDBJ whole genome shotgun (WGS) entry which is preliminary data.</text>
</comment>
<dbReference type="RefSeq" id="WP_124564463.1">
    <property type="nucleotide sequence ID" value="NZ_JARRRY010000006.1"/>
</dbReference>
<organism evidence="2 3">
    <name type="scientific">Ectobacillus antri</name>
    <dbReference type="NCBI Taxonomy" id="2486280"/>
    <lineage>
        <taxon>Bacteria</taxon>
        <taxon>Bacillati</taxon>
        <taxon>Bacillota</taxon>
        <taxon>Bacilli</taxon>
        <taxon>Bacillales</taxon>
        <taxon>Bacillaceae</taxon>
        <taxon>Ectobacillus</taxon>
    </lineage>
</organism>
<evidence type="ECO:0000256" key="1">
    <source>
        <dbReference type="SAM" id="MobiDB-lite"/>
    </source>
</evidence>
<feature type="compositionally biased region" description="Polar residues" evidence="1">
    <location>
        <begin position="55"/>
        <end position="64"/>
    </location>
</feature>
<name>A0ABT6H7A2_9BACI</name>